<dbReference type="RefSeq" id="WP_103130406.1">
    <property type="nucleotide sequence ID" value="NZ_BFAG01000012.1"/>
</dbReference>
<evidence type="ECO:0000256" key="2">
    <source>
        <dbReference type="RuleBase" id="RU362080"/>
    </source>
</evidence>
<dbReference type="EMBL" id="BFAG01000012">
    <property type="protein sequence ID" value="GBF07068.1"/>
    <property type="molecule type" value="Genomic_DNA"/>
</dbReference>
<dbReference type="InterPro" id="IPR036165">
    <property type="entry name" value="YefM-like_sf"/>
</dbReference>
<dbReference type="Proteomes" id="UP000236569">
    <property type="component" value="Unassembled WGS sequence"/>
</dbReference>
<dbReference type="InterPro" id="IPR006442">
    <property type="entry name" value="Antitoxin_Phd/YefM"/>
</dbReference>
<dbReference type="NCBIfam" id="TIGR01552">
    <property type="entry name" value="phd_fam"/>
    <property type="match status" value="1"/>
</dbReference>
<evidence type="ECO:0000256" key="1">
    <source>
        <dbReference type="ARBA" id="ARBA00009981"/>
    </source>
</evidence>
<dbReference type="Gene3D" id="3.40.1620.10">
    <property type="entry name" value="YefM-like domain"/>
    <property type="match status" value="1"/>
</dbReference>
<evidence type="ECO:0000313" key="4">
    <source>
        <dbReference type="Proteomes" id="UP000236569"/>
    </source>
</evidence>
<protein>
    <recommendedName>
        <fullName evidence="2">Antitoxin</fullName>
    </recommendedName>
</protein>
<dbReference type="AlphaFoldDB" id="A0A2I9DKV2"/>
<comment type="similarity">
    <text evidence="1 2">Belongs to the phD/YefM antitoxin family.</text>
</comment>
<sequence length="85" mass="9356">MPPEPKVWKLEDAKAQFSNLVRRAQGGQPQLVTRRGQPAVVVLDASSYQPDGGAERSGWSTFESAPHIDEFEPVRIPGTAREVDL</sequence>
<evidence type="ECO:0000313" key="3">
    <source>
        <dbReference type="EMBL" id="GBF07068.1"/>
    </source>
</evidence>
<comment type="caution">
    <text evidence="3">The sequence shown here is derived from an EMBL/GenBank/DDBJ whole genome shotgun (WGS) entry which is preliminary data.</text>
</comment>
<dbReference type="OrthoDB" id="71688at2"/>
<proteinExistence type="inferred from homology"/>
<keyword evidence="4" id="KW-1185">Reference proteome</keyword>
<accession>A0A2I9DKV2</accession>
<organism evidence="3 4">
    <name type="scientific">Deinococcus aerius</name>
    <dbReference type="NCBI Taxonomy" id="200253"/>
    <lineage>
        <taxon>Bacteria</taxon>
        <taxon>Thermotogati</taxon>
        <taxon>Deinococcota</taxon>
        <taxon>Deinococci</taxon>
        <taxon>Deinococcales</taxon>
        <taxon>Deinococcaceae</taxon>
        <taxon>Deinococcus</taxon>
    </lineage>
</organism>
<gene>
    <name evidence="3" type="ORF">DAERI_120061</name>
</gene>
<comment type="function">
    <text evidence="2">Antitoxin component of a type II toxin-antitoxin (TA) system.</text>
</comment>
<dbReference type="SUPFAM" id="SSF143120">
    <property type="entry name" value="YefM-like"/>
    <property type="match status" value="1"/>
</dbReference>
<name>A0A2I9DKV2_9DEIO</name>
<dbReference type="Pfam" id="PF02604">
    <property type="entry name" value="PhdYeFM_antitox"/>
    <property type="match status" value="1"/>
</dbReference>
<reference evidence="4" key="1">
    <citation type="submission" date="2018-01" db="EMBL/GenBank/DDBJ databases">
        <title>Draft Genome Sequence of the Radioresistant Bacterium Deinococcus aerius TR0125, Isolated from the Higher Atmosphere above Japan.</title>
        <authorList>
            <person name="Satoh K."/>
            <person name="Arai H."/>
            <person name="Sanzen T."/>
            <person name="Kawaguchi Y."/>
            <person name="Hayashi H."/>
            <person name="Yokobori S."/>
            <person name="Yamagishi A."/>
            <person name="Oono Y."/>
            <person name="Narumi I."/>
        </authorList>
    </citation>
    <scope>NUCLEOTIDE SEQUENCE [LARGE SCALE GENOMIC DNA]</scope>
    <source>
        <strain evidence="4">TR0125</strain>
    </source>
</reference>